<comment type="subcellular location">
    <subcellularLocation>
        <location evidence="1">Cell membrane</location>
        <topology evidence="1">Multi-pass membrane protein</topology>
    </subcellularLocation>
</comment>
<feature type="domain" description="ABC3 transporter permease C-terminal" evidence="7">
    <location>
        <begin position="740"/>
        <end position="853"/>
    </location>
</feature>
<feature type="transmembrane region" description="Helical" evidence="6">
    <location>
        <begin position="500"/>
        <end position="519"/>
    </location>
</feature>
<evidence type="ECO:0000256" key="5">
    <source>
        <dbReference type="ARBA" id="ARBA00023136"/>
    </source>
</evidence>
<proteinExistence type="predicted"/>
<dbReference type="Pfam" id="PF02687">
    <property type="entry name" value="FtsX"/>
    <property type="match status" value="2"/>
</dbReference>
<keyword evidence="3 6" id="KW-0812">Transmembrane</keyword>
<evidence type="ECO:0000256" key="6">
    <source>
        <dbReference type="SAM" id="Phobius"/>
    </source>
</evidence>
<gene>
    <name evidence="8" type="ORF">HDF16_003798</name>
</gene>
<evidence type="ECO:0000256" key="3">
    <source>
        <dbReference type="ARBA" id="ARBA00022692"/>
    </source>
</evidence>
<evidence type="ECO:0000256" key="4">
    <source>
        <dbReference type="ARBA" id="ARBA00022989"/>
    </source>
</evidence>
<organism evidence="8 9">
    <name type="scientific">Granulicella aggregans</name>
    <dbReference type="NCBI Taxonomy" id="474949"/>
    <lineage>
        <taxon>Bacteria</taxon>
        <taxon>Pseudomonadati</taxon>
        <taxon>Acidobacteriota</taxon>
        <taxon>Terriglobia</taxon>
        <taxon>Terriglobales</taxon>
        <taxon>Acidobacteriaceae</taxon>
        <taxon>Granulicella</taxon>
    </lineage>
</organism>
<dbReference type="EMBL" id="JACHIP010000005">
    <property type="protein sequence ID" value="MBB5059075.1"/>
    <property type="molecule type" value="Genomic_DNA"/>
</dbReference>
<keyword evidence="2" id="KW-1003">Cell membrane</keyword>
<dbReference type="GO" id="GO:0005886">
    <property type="term" value="C:plasma membrane"/>
    <property type="evidence" value="ECO:0007669"/>
    <property type="project" value="UniProtKB-SubCell"/>
</dbReference>
<feature type="transmembrane region" description="Helical" evidence="6">
    <location>
        <begin position="736"/>
        <end position="760"/>
    </location>
</feature>
<evidence type="ECO:0000313" key="9">
    <source>
        <dbReference type="Proteomes" id="UP000540989"/>
    </source>
</evidence>
<feature type="transmembrane region" description="Helical" evidence="6">
    <location>
        <begin position="450"/>
        <end position="474"/>
    </location>
</feature>
<keyword evidence="5 6" id="KW-0472">Membrane</keyword>
<reference evidence="8 9" key="1">
    <citation type="submission" date="2020-08" db="EMBL/GenBank/DDBJ databases">
        <title>Genomic Encyclopedia of Type Strains, Phase IV (KMG-V): Genome sequencing to study the core and pangenomes of soil and plant-associated prokaryotes.</title>
        <authorList>
            <person name="Whitman W."/>
        </authorList>
    </citation>
    <scope>NUCLEOTIDE SEQUENCE [LARGE SCALE GENOMIC DNA]</scope>
    <source>
        <strain evidence="8 9">M8UP14</strain>
    </source>
</reference>
<name>A0A7W8E6B0_9BACT</name>
<dbReference type="InterPro" id="IPR003838">
    <property type="entry name" value="ABC3_permease_C"/>
</dbReference>
<evidence type="ECO:0000256" key="1">
    <source>
        <dbReference type="ARBA" id="ARBA00004651"/>
    </source>
</evidence>
<keyword evidence="9" id="KW-1185">Reference proteome</keyword>
<feature type="transmembrane region" description="Helical" evidence="6">
    <location>
        <begin position="314"/>
        <end position="343"/>
    </location>
</feature>
<dbReference type="Proteomes" id="UP000540989">
    <property type="component" value="Unassembled WGS sequence"/>
</dbReference>
<protein>
    <submittedName>
        <fullName evidence="8">Putative ABC transport system permease protein</fullName>
    </submittedName>
</protein>
<feature type="transmembrane region" description="Helical" evidence="6">
    <location>
        <begin position="823"/>
        <end position="844"/>
    </location>
</feature>
<evidence type="ECO:0000313" key="8">
    <source>
        <dbReference type="EMBL" id="MBB5059075.1"/>
    </source>
</evidence>
<feature type="domain" description="ABC3 transporter permease C-terminal" evidence="7">
    <location>
        <begin position="272"/>
        <end position="388"/>
    </location>
</feature>
<dbReference type="PANTHER" id="PTHR30287:SF1">
    <property type="entry name" value="INNER MEMBRANE PROTEIN"/>
    <property type="match status" value="1"/>
</dbReference>
<dbReference type="RefSeq" id="WP_184219913.1">
    <property type="nucleotide sequence ID" value="NZ_JACHIP010000005.1"/>
</dbReference>
<feature type="transmembrane region" description="Helical" evidence="6">
    <location>
        <begin position="418"/>
        <end position="438"/>
    </location>
</feature>
<comment type="caution">
    <text evidence="8">The sequence shown here is derived from an EMBL/GenBank/DDBJ whole genome shotgun (WGS) entry which is preliminary data.</text>
</comment>
<keyword evidence="4 6" id="KW-1133">Transmembrane helix</keyword>
<feature type="transmembrane region" description="Helical" evidence="6">
    <location>
        <begin position="269"/>
        <end position="293"/>
    </location>
</feature>
<dbReference type="InterPro" id="IPR038766">
    <property type="entry name" value="Membrane_comp_ABC_pdt"/>
</dbReference>
<accession>A0A7W8E6B0</accession>
<evidence type="ECO:0000259" key="7">
    <source>
        <dbReference type="Pfam" id="PF02687"/>
    </source>
</evidence>
<feature type="transmembrane region" description="Helical" evidence="6">
    <location>
        <begin position="781"/>
        <end position="803"/>
    </location>
</feature>
<sequence>MASLSYASAIKIAAREMRSSRGKFFFVILSVAIGVAALTGVRGFSSSFRGALLTRARSIMAGDLAARMFQQITPEQQKGLDQIAAEGVEITPVTELLSMASSPKTLDPLLVSLKAVDPNKYPFYGKVDLEPADALSAQLREDTVVVADDLLVRLHLKVSDQLTVGSKVFRITSVVTNEPDRLSGNFQAGPRVLISRKGLQDSGLLAPGSHAGQRYLFKVPPPRNGAPISESAVADLKLRLEKLLPEAQVTDYRETNPALTQGLDRATSLLSLMSLVALVLGAIGVAMAMRAHLQQRLDTIAIMKSLGARSGQIIKIYVLQTLLLGVAGGLLGVALGAAVQLAFPILLAKFINVPTEIHLQWRTTLTGLGAGVLTTLLFTLPPLLDIRGVRPILIFRRAVEDNDDPFVTAIVRKITKNYAQIGAGVLILIGLAAIATTLSDSATVGKVFSIGLVIVLAVLLAASAAVLAALRFFLSRTRLQLPSSLRHGLANLYRPGNPSAALLAAVGMGVMQIMTVYLVQQAVVSELHIASAPDLPNVFLIDITTEEIDGVRSLLTAQPGVTIAPELLPVVTSRIIAINGVPASEVKLTNFPRRMLQSINLTWSATPPPGTKLSAGKWWSSESTAPQVAIAKRQADRLGVKVGSNITFAAQDHQIVATVAALTEADGQHAFSRAEFVLPQPVLAGLPVVWYGGVHADPTKVELLQRALYKAYPTVTVINVAAALETVRTVVIQITYVIQFLSAFSIFAGVVILASSIAGTRYRRIREVVVMKTLGATRSRIATVFSIEFAVLGLVAGLVGVGFANLIARVLLHRLDIVYHFQWVWTFAALAGTAGLTVVTGWAASHRILGQKPLEVLREE</sequence>
<dbReference type="AlphaFoldDB" id="A0A7W8E6B0"/>
<dbReference type="PANTHER" id="PTHR30287">
    <property type="entry name" value="MEMBRANE COMPONENT OF PREDICTED ABC SUPERFAMILY METABOLITE UPTAKE TRANSPORTER"/>
    <property type="match status" value="1"/>
</dbReference>
<feature type="transmembrane region" description="Helical" evidence="6">
    <location>
        <begin position="363"/>
        <end position="384"/>
    </location>
</feature>
<evidence type="ECO:0000256" key="2">
    <source>
        <dbReference type="ARBA" id="ARBA00022475"/>
    </source>
</evidence>